<dbReference type="InterPro" id="IPR005135">
    <property type="entry name" value="Endo/exonuclease/phosphatase"/>
</dbReference>
<dbReference type="EMBL" id="MU150230">
    <property type="protein sequence ID" value="KAF9469371.1"/>
    <property type="molecule type" value="Genomic_DNA"/>
</dbReference>
<feature type="compositionally biased region" description="Low complexity" evidence="11">
    <location>
        <begin position="1"/>
        <end position="12"/>
    </location>
</feature>
<evidence type="ECO:0000256" key="4">
    <source>
        <dbReference type="ARBA" id="ARBA00022722"/>
    </source>
</evidence>
<dbReference type="InterPro" id="IPR036691">
    <property type="entry name" value="Endo/exonu/phosph_ase_sf"/>
</dbReference>
<evidence type="ECO:0000256" key="2">
    <source>
        <dbReference type="ARBA" id="ARBA00001946"/>
    </source>
</evidence>
<dbReference type="GO" id="GO:0005737">
    <property type="term" value="C:cytoplasm"/>
    <property type="evidence" value="ECO:0007669"/>
    <property type="project" value="TreeGrafter"/>
</dbReference>
<comment type="caution">
    <text evidence="13">The sequence shown here is derived from an EMBL/GenBank/DDBJ whole genome shotgun (WGS) entry which is preliminary data.</text>
</comment>
<keyword evidence="8" id="KW-0460">Magnesium</keyword>
<feature type="region of interest" description="Disordered" evidence="11">
    <location>
        <begin position="1"/>
        <end position="26"/>
    </location>
</feature>
<keyword evidence="4" id="KW-0540">Nuclease</keyword>
<dbReference type="Pfam" id="PF03372">
    <property type="entry name" value="Exo_endo_phos"/>
    <property type="match status" value="1"/>
</dbReference>
<dbReference type="SUPFAM" id="SSF56219">
    <property type="entry name" value="DNase I-like"/>
    <property type="match status" value="1"/>
</dbReference>
<gene>
    <name evidence="13" type="ORF">BDZ94DRAFT_376927</name>
</gene>
<evidence type="ECO:0000313" key="14">
    <source>
        <dbReference type="Proteomes" id="UP000807353"/>
    </source>
</evidence>
<dbReference type="AlphaFoldDB" id="A0A9P6CJZ8"/>
<dbReference type="Proteomes" id="UP000807353">
    <property type="component" value="Unassembled WGS sequence"/>
</dbReference>
<evidence type="ECO:0000256" key="11">
    <source>
        <dbReference type="SAM" id="MobiDB-lite"/>
    </source>
</evidence>
<proteinExistence type="predicted"/>
<evidence type="ECO:0000259" key="12">
    <source>
        <dbReference type="Pfam" id="PF03372"/>
    </source>
</evidence>
<keyword evidence="10" id="KW-0539">Nucleus</keyword>
<evidence type="ECO:0000256" key="1">
    <source>
        <dbReference type="ARBA" id="ARBA00001936"/>
    </source>
</evidence>
<evidence type="ECO:0000313" key="13">
    <source>
        <dbReference type="EMBL" id="KAF9469371.1"/>
    </source>
</evidence>
<evidence type="ECO:0000256" key="10">
    <source>
        <dbReference type="ARBA" id="ARBA00023242"/>
    </source>
</evidence>
<keyword evidence="6" id="KW-0227">DNA damage</keyword>
<keyword evidence="13" id="KW-0255">Endonuclease</keyword>
<evidence type="ECO:0000256" key="5">
    <source>
        <dbReference type="ARBA" id="ARBA00022723"/>
    </source>
</evidence>
<keyword evidence="9" id="KW-0234">DNA repair</keyword>
<feature type="domain" description="Endonuclease/exonuclease/phosphatase" evidence="12">
    <location>
        <begin position="62"/>
        <end position="346"/>
    </location>
</feature>
<keyword evidence="14" id="KW-1185">Reference proteome</keyword>
<dbReference type="GO" id="GO:0003697">
    <property type="term" value="F:single-stranded DNA binding"/>
    <property type="evidence" value="ECO:0007669"/>
    <property type="project" value="TreeGrafter"/>
</dbReference>
<evidence type="ECO:0000256" key="3">
    <source>
        <dbReference type="ARBA" id="ARBA00004322"/>
    </source>
</evidence>
<dbReference type="PANTHER" id="PTHR15822">
    <property type="entry name" value="TRAF AND TNF RECEPTOR-ASSOCIATED PROTEIN"/>
    <property type="match status" value="1"/>
</dbReference>
<dbReference type="PANTHER" id="PTHR15822:SF4">
    <property type="entry name" value="TYROSYL-DNA PHOSPHODIESTERASE 2"/>
    <property type="match status" value="1"/>
</dbReference>
<protein>
    <submittedName>
        <fullName evidence="13">Endonuclease/exonuclease/phosphatase</fullName>
    </submittedName>
</protein>
<keyword evidence="7" id="KW-0378">Hydrolase</keyword>
<dbReference type="GO" id="GO:0004519">
    <property type="term" value="F:endonuclease activity"/>
    <property type="evidence" value="ECO:0007669"/>
    <property type="project" value="UniProtKB-KW"/>
</dbReference>
<comment type="subcellular location">
    <subcellularLocation>
        <location evidence="3">Nucleus</location>
        <location evidence="3">PML body</location>
    </subcellularLocation>
</comment>
<keyword evidence="5" id="KW-0479">Metal-binding</keyword>
<comment type="cofactor">
    <cofactor evidence="1">
        <name>Mn(2+)</name>
        <dbReference type="ChEBI" id="CHEBI:29035"/>
    </cofactor>
</comment>
<accession>A0A9P6CJZ8</accession>
<dbReference type="GO" id="GO:0046872">
    <property type="term" value="F:metal ion binding"/>
    <property type="evidence" value="ECO:0007669"/>
    <property type="project" value="UniProtKB-KW"/>
</dbReference>
<dbReference type="Gene3D" id="3.60.10.10">
    <property type="entry name" value="Endonuclease/exonuclease/phosphatase"/>
    <property type="match status" value="1"/>
</dbReference>
<dbReference type="GO" id="GO:0070260">
    <property type="term" value="F:5'-tyrosyl-DNA phosphodiesterase activity"/>
    <property type="evidence" value="ECO:0007669"/>
    <property type="project" value="TreeGrafter"/>
</dbReference>
<dbReference type="GO" id="GO:0006302">
    <property type="term" value="P:double-strand break repair"/>
    <property type="evidence" value="ECO:0007669"/>
    <property type="project" value="TreeGrafter"/>
</dbReference>
<evidence type="ECO:0000256" key="9">
    <source>
        <dbReference type="ARBA" id="ARBA00023204"/>
    </source>
</evidence>
<name>A0A9P6CJZ8_9AGAR</name>
<evidence type="ECO:0000256" key="8">
    <source>
        <dbReference type="ARBA" id="ARBA00022842"/>
    </source>
</evidence>
<sequence>MSDRSSSNSELSDILDESANHPRIRTPSEAQTWYKYAGDSESWLASDPENDIRSAPSTFAVLTWNIDFSRDLPVHRLKTVLNHLESELLGDPSPRPTIILFQEVHKSCFHTLLSHPFVRSRFQVTDISPSKWPGSIQYGTVTLIPNSIASIVSVFRTPFSSSRMGRDALYVDFEFLQRDSDSMNLETRRKIKIRVANAHLESLLGYGDKARPAQLKSISQLISSPGIYGGIVGGDMNAISPSDLHLPEQVGLSDAWTLTHSTSVVATSKEETDSNISLANQISSDADSYTWGYQPPSRFPPGRLDKILFVGGLKVDGIRRVGVGLKYERPPGIRLGPDRPLWASDHYGLLANFTLVEQDTDPANIPAPVD</sequence>
<comment type="cofactor">
    <cofactor evidence="2">
        <name>Mg(2+)</name>
        <dbReference type="ChEBI" id="CHEBI:18420"/>
    </cofactor>
</comment>
<evidence type="ECO:0000256" key="7">
    <source>
        <dbReference type="ARBA" id="ARBA00022801"/>
    </source>
</evidence>
<dbReference type="CDD" id="cd09080">
    <property type="entry name" value="TDP2"/>
    <property type="match status" value="1"/>
</dbReference>
<dbReference type="InterPro" id="IPR051547">
    <property type="entry name" value="TDP2-like"/>
</dbReference>
<dbReference type="OrthoDB" id="9975959at2759"/>
<reference evidence="13" key="1">
    <citation type="submission" date="2020-11" db="EMBL/GenBank/DDBJ databases">
        <authorList>
            <consortium name="DOE Joint Genome Institute"/>
            <person name="Ahrendt S."/>
            <person name="Riley R."/>
            <person name="Andreopoulos W."/>
            <person name="Labutti K."/>
            <person name="Pangilinan J."/>
            <person name="Ruiz-Duenas F.J."/>
            <person name="Barrasa J.M."/>
            <person name="Sanchez-Garcia M."/>
            <person name="Camarero S."/>
            <person name="Miyauchi S."/>
            <person name="Serrano A."/>
            <person name="Linde D."/>
            <person name="Babiker R."/>
            <person name="Drula E."/>
            <person name="Ayuso-Fernandez I."/>
            <person name="Pacheco R."/>
            <person name="Padilla G."/>
            <person name="Ferreira P."/>
            <person name="Barriuso J."/>
            <person name="Kellner H."/>
            <person name="Castanera R."/>
            <person name="Alfaro M."/>
            <person name="Ramirez L."/>
            <person name="Pisabarro A.G."/>
            <person name="Kuo A."/>
            <person name="Tritt A."/>
            <person name="Lipzen A."/>
            <person name="He G."/>
            <person name="Yan M."/>
            <person name="Ng V."/>
            <person name="Cullen D."/>
            <person name="Martin F."/>
            <person name="Rosso M.-N."/>
            <person name="Henrissat B."/>
            <person name="Hibbett D."/>
            <person name="Martinez A.T."/>
            <person name="Grigoriev I.V."/>
        </authorList>
    </citation>
    <scope>NUCLEOTIDE SEQUENCE</scope>
    <source>
        <strain evidence="13">CBS 247.69</strain>
    </source>
</reference>
<organism evidence="13 14">
    <name type="scientific">Collybia nuda</name>
    <dbReference type="NCBI Taxonomy" id="64659"/>
    <lineage>
        <taxon>Eukaryota</taxon>
        <taxon>Fungi</taxon>
        <taxon>Dikarya</taxon>
        <taxon>Basidiomycota</taxon>
        <taxon>Agaricomycotina</taxon>
        <taxon>Agaricomycetes</taxon>
        <taxon>Agaricomycetidae</taxon>
        <taxon>Agaricales</taxon>
        <taxon>Tricholomatineae</taxon>
        <taxon>Clitocybaceae</taxon>
        <taxon>Collybia</taxon>
    </lineage>
</organism>
<evidence type="ECO:0000256" key="6">
    <source>
        <dbReference type="ARBA" id="ARBA00022763"/>
    </source>
</evidence>